<proteinExistence type="predicted"/>
<dbReference type="SMART" id="SM00320">
    <property type="entry name" value="WD40"/>
    <property type="match status" value="6"/>
</dbReference>
<dbReference type="InterPro" id="IPR019775">
    <property type="entry name" value="WD40_repeat_CS"/>
</dbReference>
<dbReference type="PROSITE" id="PS50197">
    <property type="entry name" value="BEACH"/>
    <property type="match status" value="1"/>
</dbReference>
<dbReference type="PROSITE" id="PS50294">
    <property type="entry name" value="WD_REPEATS_REGION"/>
    <property type="match status" value="1"/>
</dbReference>
<dbReference type="CDD" id="cd06071">
    <property type="entry name" value="Beach"/>
    <property type="match status" value="1"/>
</dbReference>
<keyword evidence="1 3" id="KW-0853">WD repeat</keyword>
<evidence type="ECO:0000313" key="7">
    <source>
        <dbReference type="Proteomes" id="UP001566132"/>
    </source>
</evidence>
<evidence type="ECO:0000259" key="5">
    <source>
        <dbReference type="PROSITE" id="PS50197"/>
    </source>
</evidence>
<dbReference type="InterPro" id="IPR001680">
    <property type="entry name" value="WD40_rpt"/>
</dbReference>
<dbReference type="Gene3D" id="2.130.10.10">
    <property type="entry name" value="YVTN repeat-like/Quinoprotein amine dehydrogenase"/>
    <property type="match status" value="2"/>
</dbReference>
<evidence type="ECO:0000256" key="1">
    <source>
        <dbReference type="ARBA" id="ARBA00022574"/>
    </source>
</evidence>
<sequence>MMNALFEELGIPPKYLKKTIKEDRYIGLVHKRWLISLFKHFQLIDFIEHPRLEAWHTEEEPESQWIKIFISLFKKKDHQVTPLPKVRPYNSSNEHPLLFAQLVQYVSLSNYKNLWREAHKKYDDNSDSIREIKVTLTSYNDALKEALIRIYGCPIINTMDPSLSVNSSEQYNVHLNVLPAFCGVETLNAIFLLHIPYIEHNLSDCVTFSPAILDKSYSKPLFIVNQLIHLLLSLHDRSLTLGDITLNDIYLTEDLWIYVFPQISSNLFVQLYEDNEKYSVARDCRKFGHTFNLTATKCEFCGLKFYDKVQVTNEGLDELCELWIDRKISNFTYISALNKFSGRKLGDPNCHYVFPWVTDFASKCGKNWRDLKKSKYRLNKGDRQLDLTYEDFENQVPHHVSDVLSPITYYVYMARRTSKSILCKNVRTKWVPAEYPSSIQRMQEWTPDECIPEFFSDPSVFRSIHDDLEDLDVPTWASGPEDFIQKHREALESDHVSERLHHWIDLTFGYKLDGTAAVKAKNVCLHLVDDHCFLTKSGLVQLFAQPHPSRAIINHYKKVPPRLYSNKMPKERPTYKMDYEEEGIDINTSGGSNRTSLGVSKILSRSRSSLHEETATGKPSRSPSATRSTSLGPKSATFSSHVSNKQGSLNTGIISLPRNFKPESALESLEKRYIFLSKCFQVECGSTNKFTKADDELRTEQYSEDSEVQNAFTNFIYSENFEEKFRGKTQTTKSHTFPMDNFHLEDFQKVTIEQKQSNSESNYSEIISKRRMRELQVLGCLIVEIFLAKHMRALGSNCVNLSFPQRLKSCRTIVQNYQHDLPPCISGTVNLLLQPQFKDLKKITYPTISDKGLPPPSAYLFLEPLINLLIPFPKSFLTVYKIIMSLKEFKNCALELDVLYHFDCDGSRCQEYENLERTKILLAQNIAECKVKTCVKQLEIFFKFTDFNTDTESLNLLLPHIKELIEDHPTSVLAAWYLFDPISKACGPKKSVETLLQSILKLYEQEPSENYLPYNRKIAKIYHHSFLLRLIVRLGLKCFLENFVTPLVEAVGGYKDFDKSESPFHNHVEKTALKRTSHLKNMDDNNEFSFLESDIHSTDTMVDKMEEFNQEDQEEIFKLDEEKESENQMKSLIERLQLNIAADLPFNVSTAEEALDATLSESISSRGLNSEEINVNSKEDTEEQSESLSSATIPIPIKGHNDVMNISCEIGSKKSETDCFLDKKSFSSQSELYVESPNSTTIESTIPIENKKSTKKGTRISELSADSIIWLAHRLGPVLMARYLSRNLLKMLTLCYVGKENLVLMNKVLEDNSSELSIASSKVIGDENASNVLECLASITALYGEKLILFQFLPHMTELLALCKRKLTQTLEGGLISCLALLKYIIPYLSDGTLMDQLQDILSGIIHPTVRLLGSTKYSFPTGSIARNVLARKYLDALYVLSIRIGSDMTRKYLTVPALQRFFYIFDKSDFVPQIDKSIIDINIGGKPIPVHLRLKSSDSGDSLSPTREPPVDVEYVQLRALEELKQVFTAELAYVAYIPFLKHVGANCLELSLKNFQKIRDLCQMYEQQQILKAKQLQLKLDSCPNKPLASSSSFGSNISLIGNRIDIQEENSSECSVTDLLSLVSNKMENCTRHLKGNWFSYWAHEVGRPEKDTSFHFNQIKLQSFVGHSNSISSLYVLDNENSFMSSSRDKTVKLWSLRSQGDGSCTSACQWTYSAHKKSVLSLTFVDSLRLVASCDSVVHLWDPFMGAVVGQLDSQKYCPVNVVKSMPSPCNLIFSATTEGTIKVIDARICKYVYDLKLTLNPSGLIRCLAIGPDGTWIAAGQSSGNITVLDTRTGLSLSTCRAHESEVLQIVAVDNETIVSSGLDQNVNVWNIYDGKLRHHMRGATEPAHCLQVYEGQELISGTTANRIGVHSDVSPEASYNCTKLRTDTFKGLMTAMGVLPLNRLLLLGSDNGQISLLC</sequence>
<name>A0ABD1ENW4_HYPHA</name>
<dbReference type="InterPro" id="IPR015943">
    <property type="entry name" value="WD40/YVTN_repeat-like_dom_sf"/>
</dbReference>
<reference evidence="6 7" key="1">
    <citation type="submission" date="2024-05" db="EMBL/GenBank/DDBJ databases">
        <title>Genetic variation in Jamaican populations of the coffee berry borer (Hypothenemus hampei).</title>
        <authorList>
            <person name="Errbii M."/>
            <person name="Myrie A."/>
        </authorList>
    </citation>
    <scope>NUCLEOTIDE SEQUENCE [LARGE SCALE GENOMIC DNA]</scope>
    <source>
        <strain evidence="6">JA-Hopewell-2020-01-JO</strain>
        <tissue evidence="6">Whole body</tissue>
    </source>
</reference>
<keyword evidence="7" id="KW-1185">Reference proteome</keyword>
<feature type="region of interest" description="Disordered" evidence="4">
    <location>
        <begin position="603"/>
        <end position="643"/>
    </location>
</feature>
<dbReference type="InterPro" id="IPR036372">
    <property type="entry name" value="BEACH_dom_sf"/>
</dbReference>
<gene>
    <name evidence="6" type="ORF">ABEB36_009028</name>
</gene>
<dbReference type="InterPro" id="IPR036322">
    <property type="entry name" value="WD40_repeat_dom_sf"/>
</dbReference>
<dbReference type="PANTHER" id="PTHR44662">
    <property type="entry name" value="WD REPEAT-CONTAINING PROTEIN 81"/>
    <property type="match status" value="1"/>
</dbReference>
<feature type="repeat" description="WD" evidence="3">
    <location>
        <begin position="1717"/>
        <end position="1747"/>
    </location>
</feature>
<dbReference type="PANTHER" id="PTHR44662:SF1">
    <property type="entry name" value="WD REPEAT-CONTAINING PROTEIN 81"/>
    <property type="match status" value="1"/>
</dbReference>
<dbReference type="Pfam" id="PF00400">
    <property type="entry name" value="WD40"/>
    <property type="match status" value="4"/>
</dbReference>
<dbReference type="Gene3D" id="1.10.1540.10">
    <property type="entry name" value="BEACH domain"/>
    <property type="match status" value="1"/>
</dbReference>
<organism evidence="6 7">
    <name type="scientific">Hypothenemus hampei</name>
    <name type="common">Coffee berry borer</name>
    <dbReference type="NCBI Taxonomy" id="57062"/>
    <lineage>
        <taxon>Eukaryota</taxon>
        <taxon>Metazoa</taxon>
        <taxon>Ecdysozoa</taxon>
        <taxon>Arthropoda</taxon>
        <taxon>Hexapoda</taxon>
        <taxon>Insecta</taxon>
        <taxon>Pterygota</taxon>
        <taxon>Neoptera</taxon>
        <taxon>Endopterygota</taxon>
        <taxon>Coleoptera</taxon>
        <taxon>Polyphaga</taxon>
        <taxon>Cucujiformia</taxon>
        <taxon>Curculionidae</taxon>
        <taxon>Scolytinae</taxon>
        <taxon>Hypothenemus</taxon>
    </lineage>
</organism>
<dbReference type="InterPro" id="IPR000409">
    <property type="entry name" value="BEACH_dom"/>
</dbReference>
<feature type="repeat" description="WD" evidence="3">
    <location>
        <begin position="1846"/>
        <end position="1886"/>
    </location>
</feature>
<accession>A0ABD1ENW4</accession>
<feature type="compositionally biased region" description="Polar residues" evidence="4">
    <location>
        <begin position="1165"/>
        <end position="1176"/>
    </location>
</feature>
<keyword evidence="2" id="KW-0677">Repeat</keyword>
<feature type="region of interest" description="Disordered" evidence="4">
    <location>
        <begin position="1165"/>
        <end position="1191"/>
    </location>
</feature>
<feature type="repeat" description="WD" evidence="3">
    <location>
        <begin position="1668"/>
        <end position="1703"/>
    </location>
</feature>
<dbReference type="PROSITE" id="PS00678">
    <property type="entry name" value="WD_REPEATS_1"/>
    <property type="match status" value="1"/>
</dbReference>
<dbReference type="PROSITE" id="PS50082">
    <property type="entry name" value="WD_REPEATS_2"/>
    <property type="match status" value="3"/>
</dbReference>
<evidence type="ECO:0000256" key="3">
    <source>
        <dbReference type="PROSITE-ProRule" id="PRU00221"/>
    </source>
</evidence>
<evidence type="ECO:0000256" key="4">
    <source>
        <dbReference type="SAM" id="MobiDB-lite"/>
    </source>
</evidence>
<dbReference type="EMBL" id="JBDJPC010000006">
    <property type="protein sequence ID" value="KAL1498191.1"/>
    <property type="molecule type" value="Genomic_DNA"/>
</dbReference>
<feature type="domain" description="BEACH" evidence="5">
    <location>
        <begin position="308"/>
        <end position="571"/>
    </location>
</feature>
<comment type="caution">
    <text evidence="6">The sequence shown here is derived from an EMBL/GenBank/DDBJ whole genome shotgun (WGS) entry which is preliminary data.</text>
</comment>
<dbReference type="SMART" id="SM01026">
    <property type="entry name" value="Beach"/>
    <property type="match status" value="1"/>
</dbReference>
<evidence type="ECO:0000313" key="6">
    <source>
        <dbReference type="EMBL" id="KAL1498191.1"/>
    </source>
</evidence>
<dbReference type="SUPFAM" id="SSF50978">
    <property type="entry name" value="WD40 repeat-like"/>
    <property type="match status" value="1"/>
</dbReference>
<feature type="compositionally biased region" description="Low complexity" evidence="4">
    <location>
        <begin position="619"/>
        <end position="630"/>
    </location>
</feature>
<dbReference type="SUPFAM" id="SSF81837">
    <property type="entry name" value="BEACH domain"/>
    <property type="match status" value="1"/>
</dbReference>
<dbReference type="Proteomes" id="UP001566132">
    <property type="component" value="Unassembled WGS sequence"/>
</dbReference>
<dbReference type="Pfam" id="PF02138">
    <property type="entry name" value="Beach"/>
    <property type="match status" value="1"/>
</dbReference>
<protein>
    <recommendedName>
        <fullName evidence="5">BEACH domain-containing protein</fullName>
    </recommendedName>
</protein>
<evidence type="ECO:0000256" key="2">
    <source>
        <dbReference type="ARBA" id="ARBA00022737"/>
    </source>
</evidence>
<dbReference type="InterPro" id="IPR052651">
    <property type="entry name" value="WDR81"/>
</dbReference>